<proteinExistence type="predicted"/>
<feature type="non-terminal residue" evidence="1">
    <location>
        <position position="320"/>
    </location>
</feature>
<gene>
    <name evidence="1" type="ORF">METZ01_LOCUS283181</name>
</gene>
<organism evidence="1">
    <name type="scientific">marine metagenome</name>
    <dbReference type="NCBI Taxonomy" id="408172"/>
    <lineage>
        <taxon>unclassified sequences</taxon>
        <taxon>metagenomes</taxon>
        <taxon>ecological metagenomes</taxon>
    </lineage>
</organism>
<protein>
    <submittedName>
        <fullName evidence="1">Uncharacterized protein</fullName>
    </submittedName>
</protein>
<evidence type="ECO:0000313" key="1">
    <source>
        <dbReference type="EMBL" id="SVC30327.1"/>
    </source>
</evidence>
<dbReference type="AlphaFoldDB" id="A0A382L5Q8"/>
<dbReference type="PROSITE" id="PS51257">
    <property type="entry name" value="PROKAR_LIPOPROTEIN"/>
    <property type="match status" value="1"/>
</dbReference>
<dbReference type="EMBL" id="UINC01084048">
    <property type="protein sequence ID" value="SVC30327.1"/>
    <property type="molecule type" value="Genomic_DNA"/>
</dbReference>
<name>A0A382L5Q8_9ZZZZ</name>
<reference evidence="1" key="1">
    <citation type="submission" date="2018-05" db="EMBL/GenBank/DDBJ databases">
        <authorList>
            <person name="Lanie J.A."/>
            <person name="Ng W.-L."/>
            <person name="Kazmierczak K.M."/>
            <person name="Andrzejewski T.M."/>
            <person name="Davidsen T.M."/>
            <person name="Wayne K.J."/>
            <person name="Tettelin H."/>
            <person name="Glass J.I."/>
            <person name="Rusch D."/>
            <person name="Podicherti R."/>
            <person name="Tsui H.-C.T."/>
            <person name="Winkler M.E."/>
        </authorList>
    </citation>
    <scope>NUCLEOTIDE SEQUENCE</scope>
</reference>
<sequence length="320" mass="35850">MRCLCYPVFVLLLTGCASYVSQTGAFRGAWNSGSIERAAQLATQEANQRSESRDAVVWFLEQGAALRAAGQFAASNQAFEQAEKRIRFYDRQARVRLSREATGLLTNLAALPYEGRGYDRVMLNTYQALNYLQLGQADAALVELRQAHAEQDAEVVRNARRIVAARKSAGEYERAIRRAKLDELQPDIALDYGAFVNPFTDFLHALCLWNLATDDRENALVSLRRIHSTLGGPEFLASEIRFVDRILGGAKHPDLAYVIFETGVAPIRREVRLDVPLRREKVRYVAASFPRLERRGRSAPAHVAIGETRYDATLICDMDA</sequence>
<accession>A0A382L5Q8</accession>